<organism evidence="7 8">
    <name type="scientific">Hymenobacter ginkgonis</name>
    <dbReference type="NCBI Taxonomy" id="2682976"/>
    <lineage>
        <taxon>Bacteria</taxon>
        <taxon>Pseudomonadati</taxon>
        <taxon>Bacteroidota</taxon>
        <taxon>Cytophagia</taxon>
        <taxon>Cytophagales</taxon>
        <taxon>Hymenobacteraceae</taxon>
        <taxon>Hymenobacter</taxon>
    </lineage>
</organism>
<dbReference type="InterPro" id="IPR017871">
    <property type="entry name" value="ABC_transporter-like_CS"/>
</dbReference>
<evidence type="ECO:0000256" key="2">
    <source>
        <dbReference type="ARBA" id="ARBA00022448"/>
    </source>
</evidence>
<feature type="domain" description="ABC transporter" evidence="6">
    <location>
        <begin position="10"/>
        <end position="237"/>
    </location>
</feature>
<dbReference type="Proteomes" id="UP000441336">
    <property type="component" value="Unassembled WGS sequence"/>
</dbReference>
<dbReference type="InterPro" id="IPR003593">
    <property type="entry name" value="AAA+_ATPase"/>
</dbReference>
<evidence type="ECO:0000313" key="7">
    <source>
        <dbReference type="EMBL" id="MVN79013.1"/>
    </source>
</evidence>
<evidence type="ECO:0000259" key="6">
    <source>
        <dbReference type="PROSITE" id="PS50893"/>
    </source>
</evidence>
<dbReference type="InterPro" id="IPR025302">
    <property type="entry name" value="DrrA1/2-like_C"/>
</dbReference>
<dbReference type="InterPro" id="IPR003439">
    <property type="entry name" value="ABC_transporter-like_ATP-bd"/>
</dbReference>
<evidence type="ECO:0000256" key="1">
    <source>
        <dbReference type="ARBA" id="ARBA00005417"/>
    </source>
</evidence>
<dbReference type="InterPro" id="IPR050763">
    <property type="entry name" value="ABC_transporter_ATP-binding"/>
</dbReference>
<keyword evidence="5 7" id="KW-0067">ATP-binding</keyword>
<dbReference type="EMBL" id="WQKZ01000008">
    <property type="protein sequence ID" value="MVN79013.1"/>
    <property type="molecule type" value="Genomic_DNA"/>
</dbReference>
<dbReference type="Pfam" id="PF00005">
    <property type="entry name" value="ABC_tran"/>
    <property type="match status" value="1"/>
</dbReference>
<comment type="similarity">
    <text evidence="1">Belongs to the ABC transporter superfamily.</text>
</comment>
<keyword evidence="4" id="KW-0547">Nucleotide-binding</keyword>
<evidence type="ECO:0000256" key="4">
    <source>
        <dbReference type="ARBA" id="ARBA00022741"/>
    </source>
</evidence>
<dbReference type="InterPro" id="IPR027417">
    <property type="entry name" value="P-loop_NTPase"/>
</dbReference>
<gene>
    <name evidence="7" type="ORF">GO988_22000</name>
</gene>
<evidence type="ECO:0000256" key="5">
    <source>
        <dbReference type="ARBA" id="ARBA00022840"/>
    </source>
</evidence>
<comment type="caution">
    <text evidence="7">The sequence shown here is derived from an EMBL/GenBank/DDBJ whole genome shotgun (WGS) entry which is preliminary data.</text>
</comment>
<dbReference type="SUPFAM" id="SSF52540">
    <property type="entry name" value="P-loop containing nucleoside triphosphate hydrolases"/>
    <property type="match status" value="1"/>
</dbReference>
<dbReference type="PANTHER" id="PTHR42711">
    <property type="entry name" value="ABC TRANSPORTER ATP-BINDING PROTEIN"/>
    <property type="match status" value="1"/>
</dbReference>
<reference evidence="7 8" key="1">
    <citation type="submission" date="2019-12" db="EMBL/GenBank/DDBJ databases">
        <title>Hymenobacter sp. HMF4947 Genome sequencing and assembly.</title>
        <authorList>
            <person name="Kang H."/>
            <person name="Cha I."/>
            <person name="Kim H."/>
            <person name="Joh K."/>
        </authorList>
    </citation>
    <scope>NUCLEOTIDE SEQUENCE [LARGE SCALE GENOMIC DNA]</scope>
    <source>
        <strain evidence="7 8">HMF4947</strain>
    </source>
</reference>
<keyword evidence="8" id="KW-1185">Reference proteome</keyword>
<evidence type="ECO:0000256" key="3">
    <source>
        <dbReference type="ARBA" id="ARBA00022458"/>
    </source>
</evidence>
<evidence type="ECO:0000313" key="8">
    <source>
        <dbReference type="Proteomes" id="UP000441336"/>
    </source>
</evidence>
<dbReference type="GO" id="GO:0016887">
    <property type="term" value="F:ATP hydrolysis activity"/>
    <property type="evidence" value="ECO:0007669"/>
    <property type="project" value="InterPro"/>
</dbReference>
<name>A0A7K1TKW6_9BACT</name>
<proteinExistence type="inferred from homology"/>
<keyword evidence="2" id="KW-0813">Transport</keyword>
<dbReference type="Pfam" id="PF13732">
    <property type="entry name" value="DrrA1-3_C"/>
    <property type="match status" value="1"/>
</dbReference>
<dbReference type="Gene3D" id="3.40.50.300">
    <property type="entry name" value="P-loop containing nucleotide triphosphate hydrolases"/>
    <property type="match status" value="1"/>
</dbReference>
<dbReference type="PROSITE" id="PS50893">
    <property type="entry name" value="ABC_TRANSPORTER_2"/>
    <property type="match status" value="1"/>
</dbReference>
<sequence length="318" mass="36152">MAHPTPRSILEARDVRKQYAAHTALDGVSLAVPERSIFGLLGPNGAGKTSLIRIITQITGADSGEILFQGERLNPSHIGQIGYLPEERGLYKKMKVGEQLLYLAQLRGLPRAEAVQRIKHWLDRLELKLWAQKNVEDLSKGMQQKVQFIATVLHQPKLIILDEPFSGFDPINANLIKDEILQLRDEGATIIFSTHRMESVEELCDNIALINRARKVLDGPVSQIKNQFKTNTYEVEGQGRLLVVHPDFEVVEQKERENDHFYARIQLHAGTTPNDLLRFLISQVQVQAFRERIPSINEIFIQRVRETMPESLTEVTAR</sequence>
<dbReference type="GO" id="GO:0005524">
    <property type="term" value="F:ATP binding"/>
    <property type="evidence" value="ECO:0007669"/>
    <property type="project" value="UniProtKB-KW"/>
</dbReference>
<dbReference type="PANTHER" id="PTHR42711:SF5">
    <property type="entry name" value="ABC TRANSPORTER ATP-BINDING PROTEIN NATA"/>
    <property type="match status" value="1"/>
</dbReference>
<dbReference type="RefSeq" id="WP_157569713.1">
    <property type="nucleotide sequence ID" value="NZ_WQKZ01000008.1"/>
</dbReference>
<accession>A0A7K1TKW6</accession>
<dbReference type="AlphaFoldDB" id="A0A7K1TKW6"/>
<dbReference type="SMART" id="SM00382">
    <property type="entry name" value="AAA"/>
    <property type="match status" value="1"/>
</dbReference>
<dbReference type="PROSITE" id="PS00211">
    <property type="entry name" value="ABC_TRANSPORTER_1"/>
    <property type="match status" value="1"/>
</dbReference>
<keyword evidence="3" id="KW-0536">Nodulation</keyword>
<protein>
    <submittedName>
        <fullName evidence="7">ATP-binding cassette domain-containing protein</fullName>
    </submittedName>
</protein>